<evidence type="ECO:0000256" key="2">
    <source>
        <dbReference type="ARBA" id="ARBA00007333"/>
    </source>
</evidence>
<gene>
    <name evidence="14" type="primary">TIM11_2</name>
    <name evidence="14" type="ORF">LTR82_011903</name>
</gene>
<dbReference type="GO" id="GO:0005743">
    <property type="term" value="C:mitochondrial inner membrane"/>
    <property type="evidence" value="ECO:0007669"/>
    <property type="project" value="UniProtKB-SubCell"/>
</dbReference>
<evidence type="ECO:0000256" key="7">
    <source>
        <dbReference type="ARBA" id="ARBA00023065"/>
    </source>
</evidence>
<dbReference type="EMBL" id="JASUXU010000046">
    <property type="protein sequence ID" value="KAK0317034.1"/>
    <property type="molecule type" value="Genomic_DNA"/>
</dbReference>
<evidence type="ECO:0000256" key="12">
    <source>
        <dbReference type="SAM" id="MobiDB-lite"/>
    </source>
</evidence>
<evidence type="ECO:0000256" key="6">
    <source>
        <dbReference type="ARBA" id="ARBA00022792"/>
    </source>
</evidence>
<evidence type="ECO:0000256" key="3">
    <source>
        <dbReference type="ARBA" id="ARBA00022448"/>
    </source>
</evidence>
<evidence type="ECO:0000313" key="14">
    <source>
        <dbReference type="EMBL" id="KAK0317034.1"/>
    </source>
</evidence>
<comment type="function">
    <text evidence="11">Subunit e, of the mitochondrial membrane ATP synthase complex (F(1)F(0) ATP synthase or Complex V) that produces ATP from ADP in the presence of a proton gradient across the membrane which is generated by electron transport complexes of the respiratory chain. ATP synthase complex consist of a soluble F(1) head domain - the catalytic core - and a membrane F(1) domain - the membrane proton channel. These two domains are linked by a central stalk rotating inside the F(1) region and a stationary peripheral stalk. During catalysis, ATP synthesis in the catalytic domain of F(1) is coupled via a rotary mechanism of the central stalk subunits to proton translocation. In vivo, can only synthesize ATP although its ATP hydrolase activity can be activated artificially in vitro. Part of the complex F(0) domain.</text>
</comment>
<dbReference type="GO" id="GO:0045259">
    <property type="term" value="C:proton-transporting ATP synthase complex"/>
    <property type="evidence" value="ECO:0007669"/>
    <property type="project" value="UniProtKB-UniRule"/>
</dbReference>
<keyword evidence="4 11" id="KW-0138">CF(0)</keyword>
<comment type="caution">
    <text evidence="14">The sequence shown here is derived from an EMBL/GenBank/DDBJ whole genome shotgun (WGS) entry which is preliminary data.</text>
</comment>
<comment type="subcellular location">
    <subcellularLocation>
        <location evidence="1 11">Mitochondrion inner membrane</location>
    </subcellularLocation>
</comment>
<organism evidence="14 15">
    <name type="scientific">Friedmanniomyces endolithicus</name>
    <dbReference type="NCBI Taxonomy" id="329885"/>
    <lineage>
        <taxon>Eukaryota</taxon>
        <taxon>Fungi</taxon>
        <taxon>Dikarya</taxon>
        <taxon>Ascomycota</taxon>
        <taxon>Pezizomycotina</taxon>
        <taxon>Dothideomycetes</taxon>
        <taxon>Dothideomycetidae</taxon>
        <taxon>Mycosphaerellales</taxon>
        <taxon>Teratosphaeriaceae</taxon>
        <taxon>Friedmanniomyces</taxon>
    </lineage>
</organism>
<keyword evidence="6 11" id="KW-0999">Mitochondrion inner membrane</keyword>
<dbReference type="GO" id="GO:0015986">
    <property type="term" value="P:proton motive force-driven ATP synthesis"/>
    <property type="evidence" value="ECO:0007669"/>
    <property type="project" value="InterPro"/>
</dbReference>
<dbReference type="Pfam" id="PF05680">
    <property type="entry name" value="ATP-synt_E"/>
    <property type="match status" value="1"/>
</dbReference>
<evidence type="ECO:0000256" key="8">
    <source>
        <dbReference type="ARBA" id="ARBA00023128"/>
    </source>
</evidence>
<keyword evidence="8 11" id="KW-0496">Mitochondrion</keyword>
<evidence type="ECO:0000256" key="13">
    <source>
        <dbReference type="SAM" id="SignalP"/>
    </source>
</evidence>
<dbReference type="GO" id="GO:0015078">
    <property type="term" value="F:proton transmembrane transporter activity"/>
    <property type="evidence" value="ECO:0007669"/>
    <property type="project" value="InterPro"/>
</dbReference>
<protein>
    <recommendedName>
        <fullName evidence="11">ATP synthase F(0) complex subunit e, mitochondrial</fullName>
    </recommendedName>
</protein>
<comment type="similarity">
    <text evidence="2 11">Belongs to the ATPase e subunit family.</text>
</comment>
<comment type="subunit">
    <text evidence="11">F-type ATPases have 2 components, CF(1) - the catalytic core - and CF(0) - the membrane proton channel. CF(1) and CF(0) have multiple subunits.</text>
</comment>
<keyword evidence="13" id="KW-0732">Signal</keyword>
<accession>A0AAN6FH23</accession>
<reference evidence="14" key="1">
    <citation type="submission" date="2021-12" db="EMBL/GenBank/DDBJ databases">
        <title>Black yeast isolated from Biological Soil Crust.</title>
        <authorList>
            <person name="Kurbessoian T."/>
        </authorList>
    </citation>
    <scope>NUCLEOTIDE SEQUENCE</scope>
    <source>
        <strain evidence="14">CCFEE 5208</strain>
    </source>
</reference>
<dbReference type="InterPro" id="IPR008386">
    <property type="entry name" value="ATP_synth_F0_esu_mt"/>
</dbReference>
<evidence type="ECO:0000256" key="5">
    <source>
        <dbReference type="ARBA" id="ARBA00022781"/>
    </source>
</evidence>
<keyword evidence="10 11" id="KW-0066">ATP synthesis</keyword>
<name>A0AAN6FH23_9PEZI</name>
<evidence type="ECO:0000256" key="10">
    <source>
        <dbReference type="ARBA" id="ARBA00023310"/>
    </source>
</evidence>
<feature type="region of interest" description="Disordered" evidence="12">
    <location>
        <begin position="53"/>
        <end position="134"/>
    </location>
</feature>
<sequence length="134" mass="15286">MTSSGVNLLRWSALVFGVFYGFSHQNAIHSRDKKAVSQHEWDRKAQIIDQAKAEWKKRNDPNSAKDNGGQHTIIPPDEAGMPQKRVTRSGYGGQWADQMARSHLRPREPEVRPRSLPQRRTCAKRLASRSEVIK</sequence>
<keyword evidence="5 11" id="KW-0375">Hydrogen ion transport</keyword>
<evidence type="ECO:0000256" key="4">
    <source>
        <dbReference type="ARBA" id="ARBA00022547"/>
    </source>
</evidence>
<keyword evidence="9" id="KW-0472">Membrane</keyword>
<feature type="signal peptide" evidence="13">
    <location>
        <begin position="1"/>
        <end position="23"/>
    </location>
</feature>
<feature type="chain" id="PRO_5042854866" description="ATP synthase F(0) complex subunit e, mitochondrial" evidence="13">
    <location>
        <begin position="24"/>
        <end position="134"/>
    </location>
</feature>
<keyword evidence="7 11" id="KW-0406">Ion transport</keyword>
<dbReference type="AlphaFoldDB" id="A0AAN6FH23"/>
<evidence type="ECO:0000256" key="1">
    <source>
        <dbReference type="ARBA" id="ARBA00004273"/>
    </source>
</evidence>
<keyword evidence="3 11" id="KW-0813">Transport</keyword>
<evidence type="ECO:0000313" key="15">
    <source>
        <dbReference type="Proteomes" id="UP001168146"/>
    </source>
</evidence>
<evidence type="ECO:0000256" key="9">
    <source>
        <dbReference type="ARBA" id="ARBA00023136"/>
    </source>
</evidence>
<evidence type="ECO:0000256" key="11">
    <source>
        <dbReference type="RuleBase" id="RU367005"/>
    </source>
</evidence>
<dbReference type="Proteomes" id="UP001168146">
    <property type="component" value="Unassembled WGS sequence"/>
</dbReference>
<proteinExistence type="inferred from homology"/>